<feature type="transmembrane region" description="Helical" evidence="7">
    <location>
        <begin position="6"/>
        <end position="28"/>
    </location>
</feature>
<dbReference type="InterPro" id="IPR018040">
    <property type="entry name" value="Pectinesterase_Tyr_AS"/>
</dbReference>
<dbReference type="EC" id="3.1.1.11" evidence="6"/>
<dbReference type="SUPFAM" id="SSF51126">
    <property type="entry name" value="Pectin lyase-like"/>
    <property type="match status" value="1"/>
</dbReference>
<dbReference type="Gene3D" id="2.160.20.10">
    <property type="entry name" value="Single-stranded right-handed beta-helix, Pectin lyase-like"/>
    <property type="match status" value="1"/>
</dbReference>
<comment type="similarity">
    <text evidence="2">In the N-terminal section; belongs to the PMEI family.</text>
</comment>
<dbReference type="Pfam" id="PF04043">
    <property type="entry name" value="PMEI"/>
    <property type="match status" value="1"/>
</dbReference>
<dbReference type="CDD" id="cd15798">
    <property type="entry name" value="PMEI-like_3"/>
    <property type="match status" value="1"/>
</dbReference>
<evidence type="ECO:0000256" key="4">
    <source>
        <dbReference type="ARBA" id="ARBA00022801"/>
    </source>
</evidence>
<evidence type="ECO:0000256" key="7">
    <source>
        <dbReference type="SAM" id="Phobius"/>
    </source>
</evidence>
<dbReference type="InterPro" id="IPR011050">
    <property type="entry name" value="Pectin_lyase_fold/virulence"/>
</dbReference>
<evidence type="ECO:0000313" key="9">
    <source>
        <dbReference type="EMBL" id="KAG0495404.1"/>
    </source>
</evidence>
<dbReference type="InterPro" id="IPR006501">
    <property type="entry name" value="Pectinesterase_inhib_dom"/>
</dbReference>
<comment type="function">
    <text evidence="6">Acts in the modification of cell walls via demethylesterification of cell wall pectin.</text>
</comment>
<comment type="pathway">
    <text evidence="1 6">Glycan metabolism; pectin degradation; 2-dehydro-3-deoxy-D-gluconate from pectin: step 1/5.</text>
</comment>
<keyword evidence="7" id="KW-0812">Transmembrane</keyword>
<dbReference type="Proteomes" id="UP000636800">
    <property type="component" value="Chromosome 1"/>
</dbReference>
<dbReference type="GO" id="GO:0004857">
    <property type="term" value="F:enzyme inhibitor activity"/>
    <property type="evidence" value="ECO:0007669"/>
    <property type="project" value="InterPro"/>
</dbReference>
<dbReference type="GO" id="GO:0042545">
    <property type="term" value="P:cell wall modification"/>
    <property type="evidence" value="ECO:0007669"/>
    <property type="project" value="UniProtKB-UniRule"/>
</dbReference>
<dbReference type="SUPFAM" id="SSF101148">
    <property type="entry name" value="Plant invertase/pectin methylesterase inhibitor"/>
    <property type="match status" value="1"/>
</dbReference>
<keyword evidence="6" id="KW-0961">Cell wall biogenesis/degradation</keyword>
<dbReference type="Pfam" id="PF01095">
    <property type="entry name" value="Pectinesterase"/>
    <property type="match status" value="1"/>
</dbReference>
<keyword evidence="7" id="KW-1133">Transmembrane helix</keyword>
<dbReference type="GO" id="GO:0030599">
    <property type="term" value="F:pectinesterase activity"/>
    <property type="evidence" value="ECO:0007669"/>
    <property type="project" value="UniProtKB-UniRule"/>
</dbReference>
<evidence type="ECO:0000256" key="5">
    <source>
        <dbReference type="ARBA" id="ARBA00023085"/>
    </source>
</evidence>
<dbReference type="GO" id="GO:0045490">
    <property type="term" value="P:pectin catabolic process"/>
    <property type="evidence" value="ECO:0007669"/>
    <property type="project" value="UniProtKB-UniRule"/>
</dbReference>
<evidence type="ECO:0000259" key="8">
    <source>
        <dbReference type="SMART" id="SM00856"/>
    </source>
</evidence>
<proteinExistence type="inferred from homology"/>
<keyword evidence="7" id="KW-0472">Membrane</keyword>
<dbReference type="OrthoDB" id="1657402at2759"/>
<evidence type="ECO:0000256" key="1">
    <source>
        <dbReference type="ARBA" id="ARBA00005184"/>
    </source>
</evidence>
<keyword evidence="10" id="KW-1185">Reference proteome</keyword>
<evidence type="ECO:0000256" key="3">
    <source>
        <dbReference type="ARBA" id="ARBA00007786"/>
    </source>
</evidence>
<comment type="similarity">
    <text evidence="3">In the C-terminal section; belongs to the pectinesterase family.</text>
</comment>
<comment type="catalytic activity">
    <reaction evidence="6">
        <text>[(1-&gt;4)-alpha-D-galacturonosyl methyl ester](n) + n H2O = [(1-&gt;4)-alpha-D-galacturonosyl](n) + n methanol + n H(+)</text>
        <dbReference type="Rhea" id="RHEA:22380"/>
        <dbReference type="Rhea" id="RHEA-COMP:14570"/>
        <dbReference type="Rhea" id="RHEA-COMP:14573"/>
        <dbReference type="ChEBI" id="CHEBI:15377"/>
        <dbReference type="ChEBI" id="CHEBI:15378"/>
        <dbReference type="ChEBI" id="CHEBI:17790"/>
        <dbReference type="ChEBI" id="CHEBI:140522"/>
        <dbReference type="ChEBI" id="CHEBI:140523"/>
        <dbReference type="EC" id="3.1.1.11"/>
    </reaction>
</comment>
<keyword evidence="4 6" id="KW-0378">Hydrolase</keyword>
<keyword evidence="6" id="KW-0964">Secreted</keyword>
<dbReference type="UniPathway" id="UPA00545">
    <property type="reaction ID" value="UER00823"/>
</dbReference>
<dbReference type="PANTHER" id="PTHR31707">
    <property type="entry name" value="PECTINESTERASE"/>
    <property type="match status" value="1"/>
</dbReference>
<dbReference type="InterPro" id="IPR035513">
    <property type="entry name" value="Invertase/methylesterase_inhib"/>
</dbReference>
<dbReference type="Gene3D" id="1.20.140.40">
    <property type="entry name" value="Invertase/pectin methylesterase inhibitor family protein"/>
    <property type="match status" value="1"/>
</dbReference>
<dbReference type="NCBIfam" id="TIGR01614">
    <property type="entry name" value="PME_inhib"/>
    <property type="match status" value="1"/>
</dbReference>
<comment type="subcellular location">
    <subcellularLocation>
        <location evidence="6">Secreted</location>
        <location evidence="6">Cell wall</location>
    </subcellularLocation>
</comment>
<protein>
    <recommendedName>
        <fullName evidence="6">Pectinesterase</fullName>
        <ecNumber evidence="6">3.1.1.11</ecNumber>
    </recommendedName>
</protein>
<keyword evidence="5 6" id="KW-0063">Aspartyl esterase</keyword>
<dbReference type="SMART" id="SM00856">
    <property type="entry name" value="PMEI"/>
    <property type="match status" value="1"/>
</dbReference>
<dbReference type="InterPro" id="IPR012334">
    <property type="entry name" value="Pectin_lyas_fold"/>
</dbReference>
<accession>A0A835RTU3</accession>
<keyword evidence="6" id="KW-0134">Cell wall</keyword>
<comment type="caution">
    <text evidence="9">The sequence shown here is derived from an EMBL/GenBank/DDBJ whole genome shotgun (WGS) entry which is preliminary data.</text>
</comment>
<dbReference type="EMBL" id="JADCNL010000001">
    <property type="protein sequence ID" value="KAG0495404.1"/>
    <property type="molecule type" value="Genomic_DNA"/>
</dbReference>
<feature type="domain" description="Pectinesterase inhibitor" evidence="8">
    <location>
        <begin position="46"/>
        <end position="198"/>
    </location>
</feature>
<dbReference type="FunFam" id="1.20.140.40:FF:000001">
    <property type="entry name" value="Pectinesterase"/>
    <property type="match status" value="1"/>
</dbReference>
<evidence type="ECO:0000313" key="10">
    <source>
        <dbReference type="Proteomes" id="UP000636800"/>
    </source>
</evidence>
<dbReference type="InterPro" id="IPR000070">
    <property type="entry name" value="Pectinesterase_cat"/>
</dbReference>
<evidence type="ECO:0000256" key="6">
    <source>
        <dbReference type="RuleBase" id="RU000589"/>
    </source>
</evidence>
<dbReference type="PROSITE" id="PS00800">
    <property type="entry name" value="PECTINESTERASE_1"/>
    <property type="match status" value="1"/>
</dbReference>
<organism evidence="9 10">
    <name type="scientific">Vanilla planifolia</name>
    <name type="common">Vanilla</name>
    <dbReference type="NCBI Taxonomy" id="51239"/>
    <lineage>
        <taxon>Eukaryota</taxon>
        <taxon>Viridiplantae</taxon>
        <taxon>Streptophyta</taxon>
        <taxon>Embryophyta</taxon>
        <taxon>Tracheophyta</taxon>
        <taxon>Spermatophyta</taxon>
        <taxon>Magnoliopsida</taxon>
        <taxon>Liliopsida</taxon>
        <taxon>Asparagales</taxon>
        <taxon>Orchidaceae</taxon>
        <taxon>Vanilloideae</taxon>
        <taxon>Vanilleae</taxon>
        <taxon>Vanilla</taxon>
    </lineage>
</organism>
<gene>
    <name evidence="9" type="ORF">HPP92_000095</name>
</gene>
<evidence type="ECO:0000256" key="2">
    <source>
        <dbReference type="ARBA" id="ARBA00006027"/>
    </source>
</evidence>
<name>A0A835RTU3_VANPL</name>
<reference evidence="9 10" key="1">
    <citation type="journal article" date="2020" name="Nat. Food">
        <title>A phased Vanilla planifolia genome enables genetic improvement of flavour and production.</title>
        <authorList>
            <person name="Hasing T."/>
            <person name="Tang H."/>
            <person name="Brym M."/>
            <person name="Khazi F."/>
            <person name="Huang T."/>
            <person name="Chambers A.H."/>
        </authorList>
    </citation>
    <scope>NUCLEOTIDE SEQUENCE [LARGE SCALE GENOMIC DNA]</scope>
    <source>
        <tissue evidence="9">Leaf</tissue>
    </source>
</reference>
<dbReference type="AlphaFoldDB" id="A0A835RTU3"/>
<sequence length="336" mass="35484">MAVPKGAIIGGSVILLVAIVAAVGVIVIHKGPSTSNDSASHGELRAGSKSVEAICQATDYQDVCVSSLSKAANGTTDPRELVKLSFEVASDHIREAFAQSEVLSKAAADPRTKEALETCRELMTYAIDDIKTSFDQLGGFDMTNYAKAVDELKLWLSAAATYQETCLDGFENTTGDAAGGMRRALNASMSLTDNALAIVGQLGTLLGELKLPDVFARRLLSDVEVNDFPSWVGAERRRLLSLPPSMIQPDVVVAQDGSGDFSTINAALAVAPSKSAKSFVVYVKNGVYKEKVIVFRNMTNIILVGDGATTTKITGSLNFIDGVGTFKTATFGNPHG</sequence>